<dbReference type="SUPFAM" id="SSF50969">
    <property type="entry name" value="YVTN repeat-like/Quinoprotein amine dehydrogenase"/>
    <property type="match status" value="1"/>
</dbReference>
<name>A0A1H2JQH8_9BACT</name>
<keyword evidence="2" id="KW-1185">Reference proteome</keyword>
<evidence type="ECO:0000313" key="1">
    <source>
        <dbReference type="EMBL" id="SDU58408.1"/>
    </source>
</evidence>
<dbReference type="RefSeq" id="WP_139169071.1">
    <property type="nucleotide sequence ID" value="NZ_FNLL01000014.1"/>
</dbReference>
<gene>
    <name evidence="1" type="ORF">SAMN04487931_11425</name>
</gene>
<sequence>MSRENKSRIQLNGGWGQILAISNNSKYIFAASTGRLYLWESAISNPKLIILPGFQKGPVYQSEFTQLLHAGVYKYDLNTNQLILPKFNLLSIVSSEVGLDEDHLSIDLAIWNSIGTKLFFQVMESPLKLIEDKATTAPLKVWNGTIDESTDKLTYDIFEVDETGCVQSCQPIGDKLAKVKTDRIEIFDFTSGPVVQEHLEKAFSCFELSIDFRHSKIACSLIGAEILLFDFSLNLEKKFKISDSEPRPRITFHAINGNLYVGSGNVITAFNLKQIDKKVEVIHTKLQVKSLICSPDGKQLVVASGINGEVIEAIKL</sequence>
<accession>A0A1H2JQH8</accession>
<proteinExistence type="predicted"/>
<dbReference type="AlphaFoldDB" id="A0A1H2JQH8"/>
<dbReference type="Proteomes" id="UP000199608">
    <property type="component" value="Unassembled WGS sequence"/>
</dbReference>
<reference evidence="2" key="1">
    <citation type="submission" date="2016-10" db="EMBL/GenBank/DDBJ databases">
        <authorList>
            <person name="Varghese N."/>
            <person name="Submissions S."/>
        </authorList>
    </citation>
    <scope>NUCLEOTIDE SEQUENCE [LARGE SCALE GENOMIC DNA]</scope>
    <source>
        <strain evidence="2">DSM 3384</strain>
    </source>
</reference>
<dbReference type="InterPro" id="IPR011044">
    <property type="entry name" value="Quino_amine_DH_bsu"/>
</dbReference>
<evidence type="ECO:0000313" key="2">
    <source>
        <dbReference type="Proteomes" id="UP000199608"/>
    </source>
</evidence>
<organism evidence="1 2">
    <name type="scientific">Desulfobacula phenolica</name>
    <dbReference type="NCBI Taxonomy" id="90732"/>
    <lineage>
        <taxon>Bacteria</taxon>
        <taxon>Pseudomonadati</taxon>
        <taxon>Thermodesulfobacteriota</taxon>
        <taxon>Desulfobacteria</taxon>
        <taxon>Desulfobacterales</taxon>
        <taxon>Desulfobacteraceae</taxon>
        <taxon>Desulfobacula</taxon>
    </lineage>
</organism>
<protein>
    <submittedName>
        <fullName evidence="1">Uncharacterized protein</fullName>
    </submittedName>
</protein>
<dbReference type="EMBL" id="FNLL01000014">
    <property type="protein sequence ID" value="SDU58408.1"/>
    <property type="molecule type" value="Genomic_DNA"/>
</dbReference>